<keyword evidence="6" id="KW-0333">Golgi apparatus</keyword>
<keyword evidence="7" id="KW-0472">Membrane</keyword>
<dbReference type="InterPro" id="IPR026057">
    <property type="entry name" value="TBL_C"/>
</dbReference>
<evidence type="ECO:0000256" key="5">
    <source>
        <dbReference type="ARBA" id="ARBA00022989"/>
    </source>
</evidence>
<organism evidence="11 12">
    <name type="scientific">Ensete ventricosum</name>
    <name type="common">Abyssinian banana</name>
    <name type="synonym">Musa ensete</name>
    <dbReference type="NCBI Taxonomy" id="4639"/>
    <lineage>
        <taxon>Eukaryota</taxon>
        <taxon>Viridiplantae</taxon>
        <taxon>Streptophyta</taxon>
        <taxon>Embryophyta</taxon>
        <taxon>Tracheophyta</taxon>
        <taxon>Spermatophyta</taxon>
        <taxon>Magnoliopsida</taxon>
        <taxon>Liliopsida</taxon>
        <taxon>Zingiberales</taxon>
        <taxon>Musaceae</taxon>
        <taxon>Ensete</taxon>
    </lineage>
</organism>
<dbReference type="EMBL" id="AMZH03009716">
    <property type="protein sequence ID" value="RRT56247.1"/>
    <property type="molecule type" value="Genomic_DNA"/>
</dbReference>
<evidence type="ECO:0000259" key="10">
    <source>
        <dbReference type="Pfam" id="PF14416"/>
    </source>
</evidence>
<dbReference type="GO" id="GO:0000139">
    <property type="term" value="C:Golgi membrane"/>
    <property type="evidence" value="ECO:0007669"/>
    <property type="project" value="UniProtKB-SubCell"/>
</dbReference>
<reference evidence="11 12" key="1">
    <citation type="journal article" date="2014" name="Agronomy (Basel)">
        <title>A Draft Genome Sequence for Ensete ventricosum, the Drought-Tolerant Tree Against Hunger.</title>
        <authorList>
            <person name="Harrison J."/>
            <person name="Moore K.A."/>
            <person name="Paszkiewicz K."/>
            <person name="Jones T."/>
            <person name="Grant M."/>
            <person name="Ambacheew D."/>
            <person name="Muzemil S."/>
            <person name="Studholme D.J."/>
        </authorList>
    </citation>
    <scope>NUCLEOTIDE SEQUENCE [LARGE SCALE GENOMIC DNA]</scope>
</reference>
<keyword evidence="5" id="KW-1133">Transmembrane helix</keyword>
<comment type="caution">
    <text evidence="11">The sequence shown here is derived from an EMBL/GenBank/DDBJ whole genome shotgun (WGS) entry which is preliminary data.</text>
</comment>
<evidence type="ECO:0000256" key="8">
    <source>
        <dbReference type="SAM" id="MobiDB-lite"/>
    </source>
</evidence>
<feature type="domain" description="Trichome birefringence-like C-terminal" evidence="9">
    <location>
        <begin position="341"/>
        <end position="459"/>
    </location>
</feature>
<dbReference type="Pfam" id="PF14416">
    <property type="entry name" value="PMR5N"/>
    <property type="match status" value="1"/>
</dbReference>
<name>A0A426YWY7_ENSVE</name>
<accession>A0A426YWY7</accession>
<gene>
    <name evidence="11" type="ORF">B296_00028163</name>
</gene>
<feature type="domain" description="Trichome birefringence-like N-terminal" evidence="10">
    <location>
        <begin position="181"/>
        <end position="235"/>
    </location>
</feature>
<evidence type="ECO:0000256" key="2">
    <source>
        <dbReference type="ARBA" id="ARBA00007727"/>
    </source>
</evidence>
<dbReference type="Pfam" id="PF13839">
    <property type="entry name" value="PC-Esterase"/>
    <property type="match status" value="1"/>
</dbReference>
<dbReference type="InterPro" id="IPR029962">
    <property type="entry name" value="TBL"/>
</dbReference>
<protein>
    <submittedName>
        <fullName evidence="11">Uncharacterized protein</fullName>
    </submittedName>
</protein>
<dbReference type="AlphaFoldDB" id="A0A426YWY7"/>
<dbReference type="PANTHER" id="PTHR32285:SF38">
    <property type="entry name" value="OS01G0614300 PROTEIN"/>
    <property type="match status" value="1"/>
</dbReference>
<proteinExistence type="inferred from homology"/>
<comment type="similarity">
    <text evidence="2">Belongs to the PC-esterase family. TBL subfamily.</text>
</comment>
<evidence type="ECO:0000256" key="6">
    <source>
        <dbReference type="ARBA" id="ARBA00023034"/>
    </source>
</evidence>
<evidence type="ECO:0000313" key="11">
    <source>
        <dbReference type="EMBL" id="RRT56247.1"/>
    </source>
</evidence>
<evidence type="ECO:0000313" key="12">
    <source>
        <dbReference type="Proteomes" id="UP000287651"/>
    </source>
</evidence>
<keyword evidence="3" id="KW-0812">Transmembrane</keyword>
<dbReference type="InterPro" id="IPR025846">
    <property type="entry name" value="TBL_N"/>
</dbReference>
<feature type="region of interest" description="Disordered" evidence="8">
    <location>
        <begin position="57"/>
        <end position="91"/>
    </location>
</feature>
<evidence type="ECO:0000259" key="9">
    <source>
        <dbReference type="Pfam" id="PF13839"/>
    </source>
</evidence>
<evidence type="ECO:0000256" key="1">
    <source>
        <dbReference type="ARBA" id="ARBA00004323"/>
    </source>
</evidence>
<evidence type="ECO:0000256" key="4">
    <source>
        <dbReference type="ARBA" id="ARBA00022968"/>
    </source>
</evidence>
<dbReference type="GO" id="GO:1990538">
    <property type="term" value="F:xylan O-acetyltransferase activity"/>
    <property type="evidence" value="ECO:0007669"/>
    <property type="project" value="UniProtKB-ARBA"/>
</dbReference>
<dbReference type="PANTHER" id="PTHR32285">
    <property type="entry name" value="PROTEIN TRICHOME BIREFRINGENCE-LIKE 9-RELATED"/>
    <property type="match status" value="1"/>
</dbReference>
<dbReference type="Proteomes" id="UP000287651">
    <property type="component" value="Unassembled WGS sequence"/>
</dbReference>
<keyword evidence="4" id="KW-0735">Signal-anchor</keyword>
<sequence length="751" mass="83115">MESHPPPLLHRKWLLGTLACLLGYLLLSYSLEKAFRPSTTIVSFPGLHGAAKLTLSGDAEAPSENNVDVSPPSEAAMSPRPTTEAEMVSPQPSAVVENYVDVSPPSEAAMSPRSTAEAEMVSPKPSVTVEMAASAESPSIALLPQQSTSQVTDKEILGAKAAGAARNPAADAAEEGKVAEKKCDIFDGRWVYDRQKYPLYRSHWCPFLSDQVSCQRNGRPDSDYEHWRWQPSGCDLPWSVLLMPSIVSFFDCSCLANGGLVADDYEHEHVGVAGLHPLLVGAAEARLRQVAQLRLQGLPSPVWAARTPTQCVDAHNCFAISVETRCHIEAVETDLGILSFVFSVKDYDCSVEFFWSPFLVELKEREDHAKVLRVDQLPGSANRWLGADVMVFNTGHWWTHRGKMRAWNYFERREQLTEEMEANEAFNRALRTWARWVDHSVDPTKTTVFFRSVSPEHKRCVRRDPHSFPLFYFTSSSPTTSTSVEDEILAVPHNYSLKFSVLVSEIHGGVGGENHQEDEDAGDVSKHHAAVGVPERCAHRHLHFEAREAPDGGAEAGTGKICRLQPLVWNEHCMIPGRMKAKFPAVARYALGHDDGQPVDLIESILLSRPNDVGLKLADKTMVHSLPTNLWLSVCQDPTRARSDIASTKCLAGRAMGRFGLPEWPSWHSEHRTWPAASVPKPDRIAQNAPLLIKIPTLPLNHHPIGVCNKTNFTQQSLRNGGLDTDARESEILTLGKAKILREREECGASD</sequence>
<evidence type="ECO:0000256" key="3">
    <source>
        <dbReference type="ARBA" id="ARBA00022692"/>
    </source>
</evidence>
<comment type="subcellular location">
    <subcellularLocation>
        <location evidence="1">Golgi apparatus membrane</location>
        <topology evidence="1">Single-pass type II membrane protein</topology>
    </subcellularLocation>
</comment>
<evidence type="ECO:0000256" key="7">
    <source>
        <dbReference type="ARBA" id="ARBA00023136"/>
    </source>
</evidence>